<dbReference type="Proteomes" id="UP000510686">
    <property type="component" value="Chromosome 5"/>
</dbReference>
<gene>
    <name evidence="2" type="ORF">G6M90_00g085040</name>
</gene>
<feature type="region of interest" description="Disordered" evidence="1">
    <location>
        <begin position="1"/>
        <end position="65"/>
    </location>
</feature>
<dbReference type="KEGG" id="mbrn:90968082"/>
<organism evidence="2 3">
    <name type="scientific">Metarhizium brunneum</name>
    <dbReference type="NCBI Taxonomy" id="500148"/>
    <lineage>
        <taxon>Eukaryota</taxon>
        <taxon>Fungi</taxon>
        <taxon>Dikarya</taxon>
        <taxon>Ascomycota</taxon>
        <taxon>Pezizomycotina</taxon>
        <taxon>Sordariomycetes</taxon>
        <taxon>Hypocreomycetidae</taxon>
        <taxon>Hypocreales</taxon>
        <taxon>Clavicipitaceae</taxon>
        <taxon>Metarhizium</taxon>
    </lineage>
</organism>
<feature type="compositionally biased region" description="Polar residues" evidence="1">
    <location>
        <begin position="1"/>
        <end position="11"/>
    </location>
</feature>
<sequence length="65" mass="7192">MPVELTSSVEVASTERAQRMQRRTSTEATDGRGAEESMLCLYLVAEEDAVDSPDSDEAEEDDPKR</sequence>
<keyword evidence="3" id="KW-1185">Reference proteome</keyword>
<dbReference type="RefSeq" id="XP_065987413.1">
    <property type="nucleotide sequence ID" value="XM_066131264.1"/>
</dbReference>
<proteinExistence type="predicted"/>
<accession>A0A7D5Z442</accession>
<dbReference type="GeneID" id="90968082"/>
<evidence type="ECO:0000313" key="3">
    <source>
        <dbReference type="Proteomes" id="UP000510686"/>
    </source>
</evidence>
<protein>
    <submittedName>
        <fullName evidence="2">Uncharacterized protein</fullName>
    </submittedName>
</protein>
<feature type="compositionally biased region" description="Acidic residues" evidence="1">
    <location>
        <begin position="45"/>
        <end position="65"/>
    </location>
</feature>
<dbReference type="AlphaFoldDB" id="A0A7D5Z442"/>
<reference evidence="2 3" key="1">
    <citation type="submission" date="2020-07" db="EMBL/GenBank/DDBJ databases">
        <title>Telomere length de novo assembly of all 7 chromosomes of the fungus, Metarhizium brunneum, using a novel assembly pipeline.</title>
        <authorList>
            <person name="Saud z."/>
            <person name="Kortsinoglou A."/>
            <person name="Kouvelis V.N."/>
            <person name="Butt T.M."/>
        </authorList>
    </citation>
    <scope>NUCLEOTIDE SEQUENCE [LARGE SCALE GENOMIC DNA]</scope>
    <source>
        <strain evidence="2 3">4556</strain>
    </source>
</reference>
<evidence type="ECO:0000256" key="1">
    <source>
        <dbReference type="SAM" id="MobiDB-lite"/>
    </source>
</evidence>
<name>A0A7D5Z442_9HYPO</name>
<dbReference type="OrthoDB" id="5152687at2759"/>
<dbReference type="EMBL" id="CP058936">
    <property type="protein sequence ID" value="QLI72205.1"/>
    <property type="molecule type" value="Genomic_DNA"/>
</dbReference>
<evidence type="ECO:0000313" key="2">
    <source>
        <dbReference type="EMBL" id="QLI72205.1"/>
    </source>
</evidence>